<evidence type="ECO:0000313" key="3">
    <source>
        <dbReference type="EMBL" id="NUU19342.1"/>
    </source>
</evidence>
<protein>
    <submittedName>
        <fullName evidence="3">DUF222 domain-containing protein</fullName>
    </submittedName>
</protein>
<evidence type="ECO:0000313" key="4">
    <source>
        <dbReference type="Proteomes" id="UP000565724"/>
    </source>
</evidence>
<dbReference type="InterPro" id="IPR003615">
    <property type="entry name" value="HNH_nuc"/>
</dbReference>
<organism evidence="3 4">
    <name type="scientific">Cellulomonas humilata</name>
    <dbReference type="NCBI Taxonomy" id="144055"/>
    <lineage>
        <taxon>Bacteria</taxon>
        <taxon>Bacillati</taxon>
        <taxon>Actinomycetota</taxon>
        <taxon>Actinomycetes</taxon>
        <taxon>Micrococcales</taxon>
        <taxon>Cellulomonadaceae</taxon>
        <taxon>Cellulomonas</taxon>
    </lineage>
</organism>
<name>A0A7Y6DZP4_9CELL</name>
<evidence type="ECO:0000259" key="2">
    <source>
        <dbReference type="Pfam" id="PF02720"/>
    </source>
</evidence>
<dbReference type="CDD" id="cd00085">
    <property type="entry name" value="HNHc"/>
    <property type="match status" value="1"/>
</dbReference>
<dbReference type="Proteomes" id="UP000565724">
    <property type="component" value="Unassembled WGS sequence"/>
</dbReference>
<dbReference type="RefSeq" id="WP_175349232.1">
    <property type="nucleotide sequence ID" value="NZ_JABMCI010000070.1"/>
</dbReference>
<dbReference type="InterPro" id="IPR003870">
    <property type="entry name" value="DUF222"/>
</dbReference>
<dbReference type="EMBL" id="JABMCI010000070">
    <property type="protein sequence ID" value="NUU19342.1"/>
    <property type="molecule type" value="Genomic_DNA"/>
</dbReference>
<proteinExistence type="predicted"/>
<dbReference type="AlphaFoldDB" id="A0A7Y6DZP4"/>
<feature type="region of interest" description="Disordered" evidence="1">
    <location>
        <begin position="442"/>
        <end position="496"/>
    </location>
</feature>
<gene>
    <name evidence="3" type="ORF">HP550_19010</name>
</gene>
<comment type="caution">
    <text evidence="3">The sequence shown here is derived from an EMBL/GenBank/DDBJ whole genome shotgun (WGS) entry which is preliminary data.</text>
</comment>
<evidence type="ECO:0000256" key="1">
    <source>
        <dbReference type="SAM" id="MobiDB-lite"/>
    </source>
</evidence>
<dbReference type="Pfam" id="PF02720">
    <property type="entry name" value="DUF222"/>
    <property type="match status" value="1"/>
</dbReference>
<reference evidence="3 4" key="1">
    <citation type="submission" date="2020-05" db="EMBL/GenBank/DDBJ databases">
        <title>Genome Sequencing of Type Strains.</title>
        <authorList>
            <person name="Lemaire J.F."/>
            <person name="Inderbitzin P."/>
            <person name="Gregorio O.A."/>
            <person name="Collins S.B."/>
            <person name="Wespe N."/>
            <person name="Knight-Connoni V."/>
        </authorList>
    </citation>
    <scope>NUCLEOTIDE SEQUENCE [LARGE SCALE GENOMIC DNA]</scope>
    <source>
        <strain evidence="3 4">ATCC 25174</strain>
    </source>
</reference>
<keyword evidence="4" id="KW-1185">Reference proteome</keyword>
<accession>A0A7Y6DZP4</accession>
<feature type="domain" description="DUF222" evidence="2">
    <location>
        <begin position="44"/>
        <end position="261"/>
    </location>
</feature>
<sequence length="496" mass="52802">MFEAVHEGSTRAAEPLAHLRASASALVERVAECADWSGSERSAALTSLDLVAAQLSRARARLLVAERDAGTSQRPGDRSFEAARARLTRTGTAEATREVRQADALVSMPAVADAVGDGRVPLGHLDVLARVAATASPEVAQVLRSADMQATVVQLASAQSAPDFARSLAQLAAAQDPQALEDSHEAARRERSLVLSHQARGTYLKGFLDRVAGEALQAALDSTGQAPDETRSPAQANADALVALARRACAGLEAGPAAAGGATAPGAGSRPHVSLIVPAETFAALRDHQRSREAVVGPEERAVMVDDLGSVGSTSPAPVAWAPVVPATLEDGTPVAMSELAQALCDCEIARIVMSAEGVPLDLGRTKRTYAGVHRRAVVARDRQCAWNGCHTSARWSQVHHSRWWDRDRGSTSIENGVLLCDYHHHEVHRLDLTIERHASRRVLSGRPPDAEPPFAPMRYTFRRRRDGRTINAPDVSGGTDVRSMRDDARGSASRQ</sequence>